<reference evidence="2 3" key="1">
    <citation type="submission" date="2024-11" db="EMBL/GenBank/DDBJ databases">
        <title>Adaptive evolution of stress response genes in parasites aligns with host niche diversity.</title>
        <authorList>
            <person name="Hahn C."/>
            <person name="Resl P."/>
        </authorList>
    </citation>
    <scope>NUCLEOTIDE SEQUENCE [LARGE SCALE GENOMIC DNA]</scope>
    <source>
        <strain evidence="2">EGGRZ-B1_66</strain>
        <tissue evidence="2">Body</tissue>
    </source>
</reference>
<evidence type="ECO:0000313" key="3">
    <source>
        <dbReference type="Proteomes" id="UP001626550"/>
    </source>
</evidence>
<protein>
    <submittedName>
        <fullName evidence="2">Uncharacterized protein</fullName>
    </submittedName>
</protein>
<keyword evidence="3" id="KW-1185">Reference proteome</keyword>
<comment type="caution">
    <text evidence="2">The sequence shown here is derived from an EMBL/GenBank/DDBJ whole genome shotgun (WGS) entry which is preliminary data.</text>
</comment>
<dbReference type="AlphaFoldDB" id="A0ABD2PPU1"/>
<accession>A0ABD2PPU1</accession>
<dbReference type="EMBL" id="JBJKFK010006598">
    <property type="protein sequence ID" value="KAL3307746.1"/>
    <property type="molecule type" value="Genomic_DNA"/>
</dbReference>
<feature type="compositionally biased region" description="Polar residues" evidence="1">
    <location>
        <begin position="108"/>
        <end position="127"/>
    </location>
</feature>
<proteinExistence type="predicted"/>
<sequence>MSHDRQQTLHLISCLMQQVLCYATPSVASLLTSTDCTETANATKDDDDEDDENQIIRMDQLSKENSLVVDKIFYGTDQFPKNLRQFVGSGTFVSGDAKVLKRKKHHSSNGSQNLLKEDSSNSSQSTIAEPMPLLSPKKRQSRLVETAAS</sequence>
<evidence type="ECO:0000256" key="1">
    <source>
        <dbReference type="SAM" id="MobiDB-lite"/>
    </source>
</evidence>
<name>A0ABD2PPU1_9PLAT</name>
<evidence type="ECO:0000313" key="2">
    <source>
        <dbReference type="EMBL" id="KAL3307746.1"/>
    </source>
</evidence>
<organism evidence="2 3">
    <name type="scientific">Cichlidogyrus casuarinus</name>
    <dbReference type="NCBI Taxonomy" id="1844966"/>
    <lineage>
        <taxon>Eukaryota</taxon>
        <taxon>Metazoa</taxon>
        <taxon>Spiralia</taxon>
        <taxon>Lophotrochozoa</taxon>
        <taxon>Platyhelminthes</taxon>
        <taxon>Monogenea</taxon>
        <taxon>Monopisthocotylea</taxon>
        <taxon>Dactylogyridea</taxon>
        <taxon>Ancyrocephalidae</taxon>
        <taxon>Cichlidogyrus</taxon>
    </lineage>
</organism>
<dbReference type="Proteomes" id="UP001626550">
    <property type="component" value="Unassembled WGS sequence"/>
</dbReference>
<gene>
    <name evidence="2" type="ORF">Ciccas_013735</name>
</gene>
<feature type="region of interest" description="Disordered" evidence="1">
    <location>
        <begin position="99"/>
        <end position="149"/>
    </location>
</feature>